<dbReference type="GO" id="GO:0006310">
    <property type="term" value="P:DNA recombination"/>
    <property type="evidence" value="ECO:0007669"/>
    <property type="project" value="UniProtKB-KW"/>
</dbReference>
<dbReference type="GO" id="GO:0003677">
    <property type="term" value="F:DNA binding"/>
    <property type="evidence" value="ECO:0007669"/>
    <property type="project" value="UniProtKB-KW"/>
</dbReference>
<accession>A0A6N8G0K3</accession>
<feature type="domain" description="Probable transposase IS891/IS1136/IS1341" evidence="5">
    <location>
        <begin position="182"/>
        <end position="283"/>
    </location>
</feature>
<dbReference type="InterPro" id="IPR001959">
    <property type="entry name" value="Transposase"/>
</dbReference>
<protein>
    <submittedName>
        <fullName evidence="6">Transposase</fullName>
    </submittedName>
</protein>
<dbReference type="EMBL" id="NAPY01000047">
    <property type="protein sequence ID" value="MUL38731.1"/>
    <property type="molecule type" value="Genomic_DNA"/>
</dbReference>
<dbReference type="AlphaFoldDB" id="A0A6N8G0K3"/>
<dbReference type="Proteomes" id="UP000441797">
    <property type="component" value="Unassembled WGS sequence"/>
</dbReference>
<reference evidence="6 7" key="1">
    <citation type="journal article" date="2019" name="Front. Microbiol.">
        <title>Genomic Features for Desiccation Tolerance and Sugar Biosynthesis in the Extremophile Gloeocapsopsis sp. UTEX B3054.</title>
        <authorList>
            <person name="Urrejola C."/>
            <person name="Alcorta J."/>
            <person name="Salas L."/>
            <person name="Vasquez M."/>
            <person name="Polz M.F."/>
            <person name="Vicuna R."/>
            <person name="Diez B."/>
        </authorList>
    </citation>
    <scope>NUCLEOTIDE SEQUENCE [LARGE SCALE GENOMIC DNA]</scope>
    <source>
        <strain evidence="6 7">1H9</strain>
    </source>
</reference>
<keyword evidence="7" id="KW-1185">Reference proteome</keyword>
<dbReference type="OrthoDB" id="442799at2"/>
<evidence type="ECO:0000259" key="5">
    <source>
        <dbReference type="Pfam" id="PF01385"/>
    </source>
</evidence>
<evidence type="ECO:0000256" key="2">
    <source>
        <dbReference type="ARBA" id="ARBA00022578"/>
    </source>
</evidence>
<sequence>MYGCQQVLLHPNNEIKAVLEFICQQANSLINCGIYYARQLYFKAQKLIGKYDLEAKYKSNKHFKVLYSQSAQQILRSVAESFESFKKLKAAFNRGELADKPRPPSYRKSGGLALVTYPKQALRVKNNSIRIPLGKQVKCWFGIDSFTIPMPSNLEFANLRELRILPRNGYFYAEFVYQRESIKIDLDRNKVLGIDPGLNNWLTCVSNIGKSFIIDGHKLKTQNQWYNKRVGKLKKGKPQGFWSEELAVVTEKRNRQMRDNINKAARFLVNWCLKHRVGTIVFGWNQRNKDGIEIGKKKNQEFVQVPTAKLKERIKQLSEQSGIEFVETEESYTSKSSFLDNDILPTYDAKLQEQYQFSGKRGQRKKGKLHNLGRGGYQTTSGIRIDSDCNGAANILKKVAIQLGLNLAEIGRAVLILPQRYDVFLHLSKSYRKQCEAARFQTAA</sequence>
<keyword evidence="4" id="KW-0233">DNA recombination</keyword>
<comment type="similarity">
    <text evidence="1">In the C-terminal section; belongs to the transposase 35 family.</text>
</comment>
<dbReference type="RefSeq" id="WP_155707304.1">
    <property type="nucleotide sequence ID" value="NZ_CAWPEY010000052.1"/>
</dbReference>
<dbReference type="InterPro" id="IPR010095">
    <property type="entry name" value="Cas12f1-like_TNB"/>
</dbReference>
<evidence type="ECO:0000313" key="6">
    <source>
        <dbReference type="EMBL" id="MUL38731.1"/>
    </source>
</evidence>
<gene>
    <name evidence="6" type="ORF">BWI75_21000</name>
</gene>
<keyword evidence="2" id="KW-0815">Transposition</keyword>
<comment type="caution">
    <text evidence="6">The sequence shown here is derived from an EMBL/GenBank/DDBJ whole genome shotgun (WGS) entry which is preliminary data.</text>
</comment>
<dbReference type="Pfam" id="PF01385">
    <property type="entry name" value="OrfB_IS605"/>
    <property type="match status" value="1"/>
</dbReference>
<evidence type="ECO:0000256" key="3">
    <source>
        <dbReference type="ARBA" id="ARBA00023125"/>
    </source>
</evidence>
<dbReference type="GO" id="GO:0032196">
    <property type="term" value="P:transposition"/>
    <property type="evidence" value="ECO:0007669"/>
    <property type="project" value="UniProtKB-KW"/>
</dbReference>
<dbReference type="NCBIfam" id="NF040570">
    <property type="entry name" value="guided_TnpB"/>
    <property type="match status" value="1"/>
</dbReference>
<keyword evidence="3" id="KW-0238">DNA-binding</keyword>
<proteinExistence type="inferred from homology"/>
<evidence type="ECO:0000256" key="4">
    <source>
        <dbReference type="ARBA" id="ARBA00023172"/>
    </source>
</evidence>
<evidence type="ECO:0000313" key="7">
    <source>
        <dbReference type="Proteomes" id="UP000441797"/>
    </source>
</evidence>
<dbReference type="NCBIfam" id="TIGR01766">
    <property type="entry name" value="IS200/IS605 family accessory protein TnpB-like domain"/>
    <property type="match status" value="1"/>
</dbReference>
<organism evidence="6 7">
    <name type="scientific">Gloeocapsopsis dulcis AAB1 = 1H9</name>
    <dbReference type="NCBI Taxonomy" id="1433147"/>
    <lineage>
        <taxon>Bacteria</taxon>
        <taxon>Bacillati</taxon>
        <taxon>Cyanobacteriota</taxon>
        <taxon>Cyanophyceae</taxon>
        <taxon>Oscillatoriophycideae</taxon>
        <taxon>Chroococcales</taxon>
        <taxon>Chroococcaceae</taxon>
        <taxon>Gloeocapsopsis</taxon>
        <taxon>Gloeocapsopsis dulcis</taxon>
    </lineage>
</organism>
<name>A0A6N8G0K3_9CHRO</name>
<evidence type="ECO:0000256" key="1">
    <source>
        <dbReference type="ARBA" id="ARBA00008761"/>
    </source>
</evidence>